<dbReference type="SMART" id="SM00388">
    <property type="entry name" value="HisKA"/>
    <property type="match status" value="1"/>
</dbReference>
<dbReference type="RefSeq" id="WP_074831263.1">
    <property type="nucleotide sequence ID" value="NZ_FOAT01000004.1"/>
</dbReference>
<evidence type="ECO:0000256" key="8">
    <source>
        <dbReference type="ARBA" id="ARBA00022741"/>
    </source>
</evidence>
<evidence type="ECO:0000256" key="12">
    <source>
        <dbReference type="ARBA" id="ARBA00023012"/>
    </source>
</evidence>
<dbReference type="InterPro" id="IPR050398">
    <property type="entry name" value="HssS/ArlS-like"/>
</dbReference>
<evidence type="ECO:0000259" key="15">
    <source>
        <dbReference type="PROSITE" id="PS50109"/>
    </source>
</evidence>
<evidence type="ECO:0000313" key="17">
    <source>
        <dbReference type="Proteomes" id="UP000186015"/>
    </source>
</evidence>
<dbReference type="SUPFAM" id="SSF47384">
    <property type="entry name" value="Homodimeric domain of signal transducing histidine kinase"/>
    <property type="match status" value="1"/>
</dbReference>
<dbReference type="SMART" id="SM00387">
    <property type="entry name" value="HATPase_c"/>
    <property type="match status" value="1"/>
</dbReference>
<dbReference type="PANTHER" id="PTHR45528:SF1">
    <property type="entry name" value="SENSOR HISTIDINE KINASE CPXA"/>
    <property type="match status" value="1"/>
</dbReference>
<evidence type="ECO:0000256" key="13">
    <source>
        <dbReference type="ARBA" id="ARBA00023136"/>
    </source>
</evidence>
<evidence type="ECO:0000256" key="2">
    <source>
        <dbReference type="ARBA" id="ARBA00004651"/>
    </source>
</evidence>
<sequence length="819" mass="92067">MSKFFPKAARVTAFITACVAAGVALFGEMYISRINGRLSDLGWNMDGSIDSSDEYCTELKNMYEQLCILGVCELANTDSSGNYVGNKYVKSDLLYYFDYNGYSYKKTDDGIVPYSDTFDYYVSYTVPEIQADETVTDEETTSAETVSGEENVHYVTNISSEIFGENKTEKQRLDALKSKKYTYILRTGDFISSQMQSSGTMDYYSYQVAEENGKLRDVNESYPENYLPLGGWYSDSYGRYVFNFCNESPIKFYEYPENTEVGFTARREWVDLESNTAEGSGVYYSTLPICDMPDYVAVAGDTEGLTVFISPRESYFRSLTGKYNDLWDVYYETRALTIKCGVLALVLIAYLIAAAVVRGLAGEHISSFADMIPCEFYIAAWFLILAGSSEMKFMYWKMNEASDVLNDDTGFGYMVLGAAYAVMTGVAVHSITHGIKLVSQRKLRSSFMLPKLMNKLSEKYLETSMYETRRNRPAGSGLMRRSIISLAAFMVSAAVLPIVINEQDEAYLIVASLICGISSLYFIYSQIRAMLLSRDLTKLDRRITALNRNTPFEEEISPLSELSRPSDMLKNISDTVSDAVEEQIKSERMKIELVANVSHDLKTPLTSIISYIDLLKKTELDDEAMGYVQILDKKSQKLKGIVADVFSLAKATSGIDVNMEELDFVRLFNQSLADAEDKIKESRKTFKINVTEETAPVMGDGNKLYRVLQNIIDNALKYSMDGSRIFLELTRDGENIVFTAKNISSYPIDFTADEITERFVRGDKSRTDGGSGLGLSIAKSFTEACGGRFEIQLDGDMFKAIMSMPLINKEESEEEKETI</sequence>
<keyword evidence="13 14" id="KW-0472">Membrane</keyword>
<protein>
    <recommendedName>
        <fullName evidence="3">histidine kinase</fullName>
        <ecNumber evidence="3">2.7.13.3</ecNumber>
    </recommendedName>
</protein>
<dbReference type="AlphaFoldDB" id="A0A1H7IQQ8"/>
<dbReference type="Pfam" id="PF00512">
    <property type="entry name" value="HisKA"/>
    <property type="match status" value="1"/>
</dbReference>
<dbReference type="InterPro" id="IPR005467">
    <property type="entry name" value="His_kinase_dom"/>
</dbReference>
<proteinExistence type="predicted"/>
<dbReference type="InterPro" id="IPR003661">
    <property type="entry name" value="HisK_dim/P_dom"/>
</dbReference>
<evidence type="ECO:0000256" key="6">
    <source>
        <dbReference type="ARBA" id="ARBA00022679"/>
    </source>
</evidence>
<keyword evidence="7 14" id="KW-0812">Transmembrane</keyword>
<dbReference type="GO" id="GO:0005524">
    <property type="term" value="F:ATP binding"/>
    <property type="evidence" value="ECO:0007669"/>
    <property type="project" value="UniProtKB-KW"/>
</dbReference>
<evidence type="ECO:0000256" key="7">
    <source>
        <dbReference type="ARBA" id="ARBA00022692"/>
    </source>
</evidence>
<keyword evidence="4" id="KW-1003">Cell membrane</keyword>
<dbReference type="EC" id="2.7.13.3" evidence="3"/>
<keyword evidence="9 16" id="KW-0418">Kinase</keyword>
<keyword evidence="8" id="KW-0547">Nucleotide-binding</keyword>
<comment type="catalytic activity">
    <reaction evidence="1">
        <text>ATP + protein L-histidine = ADP + protein N-phospho-L-histidine.</text>
        <dbReference type="EC" id="2.7.13.3"/>
    </reaction>
</comment>
<evidence type="ECO:0000256" key="10">
    <source>
        <dbReference type="ARBA" id="ARBA00022840"/>
    </source>
</evidence>
<dbReference type="GO" id="GO:0000155">
    <property type="term" value="F:phosphorelay sensor kinase activity"/>
    <property type="evidence" value="ECO:0007669"/>
    <property type="project" value="InterPro"/>
</dbReference>
<dbReference type="PROSITE" id="PS50109">
    <property type="entry name" value="HIS_KIN"/>
    <property type="match status" value="1"/>
</dbReference>
<keyword evidence="10" id="KW-0067">ATP-binding</keyword>
<dbReference type="Proteomes" id="UP000186015">
    <property type="component" value="Unassembled WGS sequence"/>
</dbReference>
<dbReference type="InterPro" id="IPR036097">
    <property type="entry name" value="HisK_dim/P_sf"/>
</dbReference>
<evidence type="ECO:0000256" key="9">
    <source>
        <dbReference type="ARBA" id="ARBA00022777"/>
    </source>
</evidence>
<dbReference type="SUPFAM" id="SSF55874">
    <property type="entry name" value="ATPase domain of HSP90 chaperone/DNA topoisomerase II/histidine kinase"/>
    <property type="match status" value="1"/>
</dbReference>
<dbReference type="Gene3D" id="1.10.287.130">
    <property type="match status" value="1"/>
</dbReference>
<keyword evidence="5" id="KW-0597">Phosphoprotein</keyword>
<dbReference type="Pfam" id="PF02518">
    <property type="entry name" value="HATPase_c"/>
    <property type="match status" value="1"/>
</dbReference>
<feature type="transmembrane region" description="Helical" evidence="14">
    <location>
        <begin position="411"/>
        <end position="435"/>
    </location>
</feature>
<name>A0A1H7IQQ8_RUMAL</name>
<feature type="transmembrane region" description="Helical" evidence="14">
    <location>
        <begin position="506"/>
        <end position="524"/>
    </location>
</feature>
<organism evidence="16 17">
    <name type="scientific">Ruminococcus albus</name>
    <dbReference type="NCBI Taxonomy" id="1264"/>
    <lineage>
        <taxon>Bacteria</taxon>
        <taxon>Bacillati</taxon>
        <taxon>Bacillota</taxon>
        <taxon>Clostridia</taxon>
        <taxon>Eubacteriales</taxon>
        <taxon>Oscillospiraceae</taxon>
        <taxon>Ruminococcus</taxon>
    </lineage>
</organism>
<evidence type="ECO:0000256" key="11">
    <source>
        <dbReference type="ARBA" id="ARBA00022989"/>
    </source>
</evidence>
<comment type="subcellular location">
    <subcellularLocation>
        <location evidence="2">Cell membrane</location>
        <topology evidence="2">Multi-pass membrane protein</topology>
    </subcellularLocation>
</comment>
<dbReference type="EMBL" id="FOAT01000004">
    <property type="protein sequence ID" value="SEK64823.1"/>
    <property type="molecule type" value="Genomic_DNA"/>
</dbReference>
<gene>
    <name evidence="16" type="ORF">SAMN05216469_10456</name>
</gene>
<evidence type="ECO:0000256" key="4">
    <source>
        <dbReference type="ARBA" id="ARBA00022475"/>
    </source>
</evidence>
<feature type="transmembrane region" description="Helical" evidence="14">
    <location>
        <begin position="341"/>
        <end position="360"/>
    </location>
</feature>
<reference evidence="16 17" key="1">
    <citation type="submission" date="2016-10" db="EMBL/GenBank/DDBJ databases">
        <authorList>
            <person name="de Groot N.N."/>
        </authorList>
    </citation>
    <scope>NUCLEOTIDE SEQUENCE [LARGE SCALE GENOMIC DNA]</scope>
    <source>
        <strain evidence="16 17">KH2T6</strain>
    </source>
</reference>
<evidence type="ECO:0000256" key="3">
    <source>
        <dbReference type="ARBA" id="ARBA00012438"/>
    </source>
</evidence>
<keyword evidence="11 14" id="KW-1133">Transmembrane helix</keyword>
<feature type="transmembrane region" description="Helical" evidence="14">
    <location>
        <begin position="478"/>
        <end position="500"/>
    </location>
</feature>
<evidence type="ECO:0000313" key="16">
    <source>
        <dbReference type="EMBL" id="SEK64823.1"/>
    </source>
</evidence>
<accession>A0A1H7IQQ8</accession>
<dbReference type="OrthoDB" id="9792991at2"/>
<evidence type="ECO:0000256" key="1">
    <source>
        <dbReference type="ARBA" id="ARBA00000085"/>
    </source>
</evidence>
<keyword evidence="6" id="KW-0808">Transferase</keyword>
<evidence type="ECO:0000256" key="14">
    <source>
        <dbReference type="SAM" id="Phobius"/>
    </source>
</evidence>
<dbReference type="Gene3D" id="3.30.565.10">
    <property type="entry name" value="Histidine kinase-like ATPase, C-terminal domain"/>
    <property type="match status" value="1"/>
</dbReference>
<feature type="transmembrane region" description="Helical" evidence="14">
    <location>
        <begin position="372"/>
        <end position="391"/>
    </location>
</feature>
<evidence type="ECO:0000256" key="5">
    <source>
        <dbReference type="ARBA" id="ARBA00022553"/>
    </source>
</evidence>
<keyword evidence="12" id="KW-0902">Two-component regulatory system</keyword>
<dbReference type="CDD" id="cd00082">
    <property type="entry name" value="HisKA"/>
    <property type="match status" value="1"/>
</dbReference>
<dbReference type="PANTHER" id="PTHR45528">
    <property type="entry name" value="SENSOR HISTIDINE KINASE CPXA"/>
    <property type="match status" value="1"/>
</dbReference>
<dbReference type="GO" id="GO:0005886">
    <property type="term" value="C:plasma membrane"/>
    <property type="evidence" value="ECO:0007669"/>
    <property type="project" value="UniProtKB-SubCell"/>
</dbReference>
<dbReference type="InterPro" id="IPR036890">
    <property type="entry name" value="HATPase_C_sf"/>
</dbReference>
<dbReference type="InterPro" id="IPR003594">
    <property type="entry name" value="HATPase_dom"/>
</dbReference>
<feature type="domain" description="Histidine kinase" evidence="15">
    <location>
        <begin position="596"/>
        <end position="808"/>
    </location>
</feature>